<keyword evidence="1" id="KW-0378">Hydrolase</keyword>
<keyword evidence="2" id="KW-1185">Reference proteome</keyword>
<dbReference type="SUPFAM" id="SSF53474">
    <property type="entry name" value="alpha/beta-Hydrolases"/>
    <property type="match status" value="1"/>
</dbReference>
<dbReference type="EMBL" id="JACOQL010000005">
    <property type="protein sequence ID" value="MBC9248101.1"/>
    <property type="molecule type" value="Genomic_DNA"/>
</dbReference>
<evidence type="ECO:0000313" key="2">
    <source>
        <dbReference type="Proteomes" id="UP000608594"/>
    </source>
</evidence>
<dbReference type="Proteomes" id="UP000608594">
    <property type="component" value="Unassembled WGS sequence"/>
</dbReference>
<reference evidence="1" key="1">
    <citation type="submission" date="2020-08" db="EMBL/GenBank/DDBJ databases">
        <title>Paracoccus amoyensis sp. nov., isolated from the surface seawater at coast of Xiamen, Fujian.</title>
        <authorList>
            <person name="Lyu L."/>
        </authorList>
    </citation>
    <scope>NUCLEOTIDE SEQUENCE</scope>
    <source>
        <strain evidence="1">11-3</strain>
    </source>
</reference>
<sequence>MFYLFTRRAYFAAKSNFTNRPAGLTRYLRLSASGDGIHSGHAINRDNWLSEALASARTPDILIFVHGYNTSQSSLLLRHAMLQQKLAQNGFKGTIVSFDWPSDGSNLSYLADRNEAKAVANALLTDGILMFLAQAPKHRVHILAHSMGTYLTLRALSAGGRWAVEQVIFTAADVDSDWMKSGAWGSLVMQHRCKQFTNFHNTRDEVLILSKNMFNRGAARAGLDGLPGQIPKSYRDVYCTEQYKTRVAAPTMIRSHNWYFEDVGFYRDLALTLAGTAADQMPTRVATNTGGQALYA</sequence>
<evidence type="ECO:0000313" key="1">
    <source>
        <dbReference type="EMBL" id="MBC9248101.1"/>
    </source>
</evidence>
<proteinExistence type="predicted"/>
<comment type="caution">
    <text evidence="1">The sequence shown here is derived from an EMBL/GenBank/DDBJ whole genome shotgun (WGS) entry which is preliminary data.</text>
</comment>
<dbReference type="Gene3D" id="3.40.50.1820">
    <property type="entry name" value="alpha/beta hydrolase"/>
    <property type="match status" value="1"/>
</dbReference>
<dbReference type="AlphaFoldDB" id="A0A926GGC5"/>
<gene>
    <name evidence="1" type="ORF">H4P12_15595</name>
</gene>
<protein>
    <submittedName>
        <fullName evidence="1">Alpha/beta fold hydrolase</fullName>
    </submittedName>
</protein>
<dbReference type="InterPro" id="IPR010297">
    <property type="entry name" value="DUF900_hydrolase"/>
</dbReference>
<name>A0A926GGC5_9RHOB</name>
<dbReference type="Pfam" id="PF05990">
    <property type="entry name" value="DUF900"/>
    <property type="match status" value="1"/>
</dbReference>
<accession>A0A926GGC5</accession>
<dbReference type="GO" id="GO:0016787">
    <property type="term" value="F:hydrolase activity"/>
    <property type="evidence" value="ECO:0007669"/>
    <property type="project" value="UniProtKB-KW"/>
</dbReference>
<dbReference type="PANTHER" id="PTHR36513">
    <property type="entry name" value="ABC TRANSMEMBRANE TYPE-1 DOMAIN-CONTAINING PROTEIN"/>
    <property type="match status" value="1"/>
</dbReference>
<dbReference type="InterPro" id="IPR029058">
    <property type="entry name" value="AB_hydrolase_fold"/>
</dbReference>
<dbReference type="RefSeq" id="WP_187794611.1">
    <property type="nucleotide sequence ID" value="NZ_JACOQL010000005.1"/>
</dbReference>
<organism evidence="1 2">
    <name type="scientific">Paracoccus amoyensis</name>
    <dbReference type="NCBI Taxonomy" id="2760093"/>
    <lineage>
        <taxon>Bacteria</taxon>
        <taxon>Pseudomonadati</taxon>
        <taxon>Pseudomonadota</taxon>
        <taxon>Alphaproteobacteria</taxon>
        <taxon>Rhodobacterales</taxon>
        <taxon>Paracoccaceae</taxon>
        <taxon>Paracoccus</taxon>
    </lineage>
</organism>
<dbReference type="PANTHER" id="PTHR36513:SF1">
    <property type="entry name" value="TRANSMEMBRANE PROTEIN"/>
    <property type="match status" value="1"/>
</dbReference>